<organism evidence="1 2">
    <name type="scientific">Armatimonas rosea</name>
    <dbReference type="NCBI Taxonomy" id="685828"/>
    <lineage>
        <taxon>Bacteria</taxon>
        <taxon>Bacillati</taxon>
        <taxon>Armatimonadota</taxon>
        <taxon>Armatimonadia</taxon>
        <taxon>Armatimonadales</taxon>
        <taxon>Armatimonadaceae</taxon>
        <taxon>Armatimonas</taxon>
    </lineage>
</organism>
<dbReference type="AlphaFoldDB" id="A0A7W9SUJ3"/>
<dbReference type="Proteomes" id="UP000520814">
    <property type="component" value="Unassembled WGS sequence"/>
</dbReference>
<accession>A0A7W9SUJ3</accession>
<gene>
    <name evidence="1" type="ORF">HNQ39_004466</name>
</gene>
<sequence>MILQRRNLLKLALALPLAGCGGGWQPGFGPIKGGGSGGDNSVPTRSVAGRVVFPTGTPVTLSALKVETALGAVAIDGNGSCQIPTSQTATSPTLAWVRNNTAVLYLGFVDDGDATIDATSTAVALLYLSLGGFQAEEVSKSLLLSGLRKHAATATLAQVVAARVTAVPTALAEGDAALGAALKTAHNALVAELSATGRATATPAPSRSRATTTASLLLEPAIAQSNLRVDQATAPQTFIATNQARRYCQVMTYEINRENKSGQRTNPSKARLVSSVWLPSTPALGFKDTATGFFSRKTAFTPVATDPITLSMNDGDAKTFFEVVVLGSSSLVGDPPVYSEPRYASEVGVWREIRADLNLSSWVADVLLGLLLELWGLRDFVAQKGAIREAVQKFRKDYATIETRLFIAADAGDLSGALTEVLRLLATNPAFVEYMVSLSITLSPNLKSYLFADTVKNSTALLAKSLMTVLNVAGLVLGAGDLGAVIVDLASSEPVERWSATLVTSDVTLSPALATIAPGDSLALSARLPNALGANIVYKWSLVGSDLATLTDVKEGKSGLSFETSGSDISLATTPSTKGTLTVTVEAVELSSGGNRTSRGQALSTVTVNDDVPFGSVRVVFDGKTRILPKYSTQRLGSTTGLALGALYQAVSTAYGGKVALKLTLQFATKTLVVGSTATVTSDYDLTYELPAGSDSLYFAPSAPGTLTVTEVGPGYFGYTLSVNLKGLRGVPTTGPATFKGWVTDY</sequence>
<keyword evidence="2" id="KW-1185">Reference proteome</keyword>
<reference evidence="1 2" key="1">
    <citation type="submission" date="2020-08" db="EMBL/GenBank/DDBJ databases">
        <title>Genomic Encyclopedia of Type Strains, Phase IV (KMG-IV): sequencing the most valuable type-strain genomes for metagenomic binning, comparative biology and taxonomic classification.</title>
        <authorList>
            <person name="Goeker M."/>
        </authorList>
    </citation>
    <scope>NUCLEOTIDE SEQUENCE [LARGE SCALE GENOMIC DNA]</scope>
    <source>
        <strain evidence="1 2">DSM 23562</strain>
    </source>
</reference>
<proteinExistence type="predicted"/>
<protein>
    <submittedName>
        <fullName evidence="1">Uncharacterized protein</fullName>
    </submittedName>
</protein>
<dbReference type="RefSeq" id="WP_184202064.1">
    <property type="nucleotide sequence ID" value="NZ_JACHGW010000004.1"/>
</dbReference>
<dbReference type="EMBL" id="JACHGW010000004">
    <property type="protein sequence ID" value="MBB6052645.1"/>
    <property type="molecule type" value="Genomic_DNA"/>
</dbReference>
<evidence type="ECO:0000313" key="1">
    <source>
        <dbReference type="EMBL" id="MBB6052645.1"/>
    </source>
</evidence>
<comment type="caution">
    <text evidence="1">The sequence shown here is derived from an EMBL/GenBank/DDBJ whole genome shotgun (WGS) entry which is preliminary data.</text>
</comment>
<evidence type="ECO:0000313" key="2">
    <source>
        <dbReference type="Proteomes" id="UP000520814"/>
    </source>
</evidence>
<name>A0A7W9SUJ3_ARMRO</name>